<dbReference type="SUPFAM" id="SSF53041">
    <property type="entry name" value="Resolvase-like"/>
    <property type="match status" value="1"/>
</dbReference>
<dbReference type="InterPro" id="IPR050639">
    <property type="entry name" value="SSR_resolvase"/>
</dbReference>
<dbReference type="GO" id="GO:0000150">
    <property type="term" value="F:DNA strand exchange activity"/>
    <property type="evidence" value="ECO:0007669"/>
    <property type="project" value="InterPro"/>
</dbReference>
<organism evidence="4">
    <name type="scientific">Salmonella enterica subsp. enterica serovar Agona</name>
    <dbReference type="NCBI Taxonomy" id="58095"/>
    <lineage>
        <taxon>Bacteria</taxon>
        <taxon>Pseudomonadati</taxon>
        <taxon>Pseudomonadota</taxon>
        <taxon>Gammaproteobacteria</taxon>
        <taxon>Enterobacterales</taxon>
        <taxon>Enterobacteriaceae</taxon>
        <taxon>Salmonella</taxon>
    </lineage>
</organism>
<dbReference type="SMART" id="SM00857">
    <property type="entry name" value="Resolvase"/>
    <property type="match status" value="1"/>
</dbReference>
<keyword evidence="1" id="KW-0238">DNA-binding</keyword>
<dbReference type="EMBL" id="DAARAE010000098">
    <property type="protein sequence ID" value="HAE1458186.1"/>
    <property type="molecule type" value="Genomic_DNA"/>
</dbReference>
<evidence type="ECO:0000313" key="4">
    <source>
        <dbReference type="EMBL" id="HAE1458186.1"/>
    </source>
</evidence>
<reference evidence="4" key="2">
    <citation type="submission" date="2019-10" db="EMBL/GenBank/DDBJ databases">
        <authorList>
            <consortium name="NCBI Pathogen Detection Project"/>
        </authorList>
    </citation>
    <scope>NUCLEOTIDE SEQUENCE</scope>
    <source>
        <strain evidence="4">Salmonella enterica</strain>
    </source>
</reference>
<sequence length="120" mass="13707">MIKTFIYSRVSSQEQLSGGGLDRQETDVREYVTRNGLDQYEIVAMVDRGISGYDGSNMRDGELGKWYKDAITGMYWGSHLVLEAIDRFSRRDPMLAMEDFTVLVNKGGIKVHIVKFNTFI</sequence>
<evidence type="ECO:0000259" key="3">
    <source>
        <dbReference type="PROSITE" id="PS51736"/>
    </source>
</evidence>
<dbReference type="PANTHER" id="PTHR30461:SF2">
    <property type="entry name" value="SERINE RECOMBINASE PINE-RELATED"/>
    <property type="match status" value="1"/>
</dbReference>
<dbReference type="PROSITE" id="PS51736">
    <property type="entry name" value="RECOMBINASES_3"/>
    <property type="match status" value="1"/>
</dbReference>
<dbReference type="InterPro" id="IPR006119">
    <property type="entry name" value="Resolv_N"/>
</dbReference>
<feature type="non-terminal residue" evidence="4">
    <location>
        <position position="120"/>
    </location>
</feature>
<dbReference type="Pfam" id="PF00239">
    <property type="entry name" value="Resolvase"/>
    <property type="match status" value="1"/>
</dbReference>
<evidence type="ECO:0000256" key="1">
    <source>
        <dbReference type="ARBA" id="ARBA00023125"/>
    </source>
</evidence>
<accession>A0A726RMJ1</accession>
<dbReference type="CDD" id="cd00338">
    <property type="entry name" value="Ser_Recombinase"/>
    <property type="match status" value="1"/>
</dbReference>
<proteinExistence type="predicted"/>
<keyword evidence="2" id="KW-0233">DNA recombination</keyword>
<gene>
    <name evidence="4" type="ORF">G3A30_17375</name>
</gene>
<evidence type="ECO:0000256" key="2">
    <source>
        <dbReference type="ARBA" id="ARBA00023172"/>
    </source>
</evidence>
<dbReference type="Gene3D" id="3.40.50.1390">
    <property type="entry name" value="Resolvase, N-terminal catalytic domain"/>
    <property type="match status" value="1"/>
</dbReference>
<name>A0A726RMJ1_SALET</name>
<dbReference type="AlphaFoldDB" id="A0A726RMJ1"/>
<reference evidence="4" key="1">
    <citation type="journal article" date="2018" name="Genome Biol.">
        <title>SKESA: strategic k-mer extension for scrupulous assemblies.</title>
        <authorList>
            <person name="Souvorov A."/>
            <person name="Agarwala R."/>
            <person name="Lipman D.J."/>
        </authorList>
    </citation>
    <scope>NUCLEOTIDE SEQUENCE</scope>
    <source>
        <strain evidence="4">Salmonella enterica</strain>
    </source>
</reference>
<dbReference type="GO" id="GO:0003677">
    <property type="term" value="F:DNA binding"/>
    <property type="evidence" value="ECO:0007669"/>
    <property type="project" value="UniProtKB-KW"/>
</dbReference>
<protein>
    <submittedName>
        <fullName evidence="4">Recombinase family protein</fullName>
    </submittedName>
</protein>
<comment type="caution">
    <text evidence="4">The sequence shown here is derived from an EMBL/GenBank/DDBJ whole genome shotgun (WGS) entry which is preliminary data.</text>
</comment>
<dbReference type="PANTHER" id="PTHR30461">
    <property type="entry name" value="DNA-INVERTASE FROM LAMBDOID PROPHAGE"/>
    <property type="match status" value="1"/>
</dbReference>
<feature type="domain" description="Resolvase/invertase-type recombinase catalytic" evidence="3">
    <location>
        <begin position="3"/>
        <end position="120"/>
    </location>
</feature>
<dbReference type="InterPro" id="IPR036162">
    <property type="entry name" value="Resolvase-like_N_sf"/>
</dbReference>